<keyword evidence="1" id="KW-0472">Membrane</keyword>
<keyword evidence="1" id="KW-1133">Transmembrane helix</keyword>
<proteinExistence type="predicted"/>
<feature type="transmembrane region" description="Helical" evidence="1">
    <location>
        <begin position="6"/>
        <end position="23"/>
    </location>
</feature>
<dbReference type="Proteomes" id="UP000181941">
    <property type="component" value="Unassembled WGS sequence"/>
</dbReference>
<gene>
    <name evidence="2" type="ORF">AUJ23_03040</name>
</gene>
<reference evidence="2 3" key="1">
    <citation type="journal article" date="2016" name="Environ. Microbiol.">
        <title>Genomic resolution of a cold subsurface aquifer community provides metabolic insights for novel microbes adapted to high CO concentrations.</title>
        <authorList>
            <person name="Probst A.J."/>
            <person name="Castelle C.J."/>
            <person name="Singh A."/>
            <person name="Brown C.T."/>
            <person name="Anantharaman K."/>
            <person name="Sharon I."/>
            <person name="Hug L.A."/>
            <person name="Burstein D."/>
            <person name="Emerson J.B."/>
            <person name="Thomas B.C."/>
            <person name="Banfield J.F."/>
        </authorList>
    </citation>
    <scope>NUCLEOTIDE SEQUENCE [LARGE SCALE GENOMIC DNA]</scope>
    <source>
        <strain evidence="2">CG1_02_32_51</strain>
    </source>
</reference>
<comment type="caution">
    <text evidence="2">The sequence shown here is derived from an EMBL/GenBank/DDBJ whole genome shotgun (WGS) entry which is preliminary data.</text>
</comment>
<sequence>MKKRIYILLSVLIIVSVASFFLIKKFFSEPTKINYVDNPDVKTFLIKKYNPGTCYGMPSTGLEFLIDIKIKNKPELVDYIKKTFNTEDKFVIYHKISQIHQIELIQKSYGYDFTIQNGQCCTIFTYEGKVKIKNDTMSSDITKTSIKNVPC</sequence>
<name>A0A1J4U9B9_9BACT</name>
<dbReference type="EMBL" id="MNVC01000033">
    <property type="protein sequence ID" value="OIO18831.1"/>
    <property type="molecule type" value="Genomic_DNA"/>
</dbReference>
<keyword evidence="1" id="KW-0812">Transmembrane</keyword>
<evidence type="ECO:0000256" key="1">
    <source>
        <dbReference type="SAM" id="Phobius"/>
    </source>
</evidence>
<evidence type="ECO:0000313" key="2">
    <source>
        <dbReference type="EMBL" id="OIO18831.1"/>
    </source>
</evidence>
<evidence type="ECO:0000313" key="3">
    <source>
        <dbReference type="Proteomes" id="UP000181941"/>
    </source>
</evidence>
<dbReference type="AlphaFoldDB" id="A0A1J4U9B9"/>
<organism evidence="2 3">
    <name type="scientific">Candidatus Magasanikbacteria bacterium CG1_02_32_51</name>
    <dbReference type="NCBI Taxonomy" id="1805238"/>
    <lineage>
        <taxon>Bacteria</taxon>
        <taxon>Candidatus Magasanikiibacteriota</taxon>
    </lineage>
</organism>
<accession>A0A1J4U9B9</accession>
<protein>
    <submittedName>
        <fullName evidence="2">Uncharacterized protein</fullName>
    </submittedName>
</protein>